<dbReference type="Pfam" id="PF00106">
    <property type="entry name" value="adh_short"/>
    <property type="match status" value="1"/>
</dbReference>
<gene>
    <name evidence="3" type="ORF">CLV40_112209</name>
</gene>
<dbReference type="OrthoDB" id="5115951at2"/>
<protein>
    <submittedName>
        <fullName evidence="3">Decaprenylphospho-beta-D-erythro-pentofuranosid-2-ulose 2-reductase</fullName>
    </submittedName>
</protein>
<proteinExistence type="inferred from homology"/>
<dbReference type="Gene3D" id="3.40.50.720">
    <property type="entry name" value="NAD(P)-binding Rossmann-like Domain"/>
    <property type="match status" value="1"/>
</dbReference>
<dbReference type="GO" id="GO:0016491">
    <property type="term" value="F:oxidoreductase activity"/>
    <property type="evidence" value="ECO:0007669"/>
    <property type="project" value="UniProtKB-KW"/>
</dbReference>
<dbReference type="Proteomes" id="UP000239203">
    <property type="component" value="Unassembled WGS sequence"/>
</dbReference>
<dbReference type="PANTHER" id="PTHR43669">
    <property type="entry name" value="5-KETO-D-GLUCONATE 5-REDUCTASE"/>
    <property type="match status" value="1"/>
</dbReference>
<dbReference type="SUPFAM" id="SSF51735">
    <property type="entry name" value="NAD(P)-binding Rossmann-fold domains"/>
    <property type="match status" value="1"/>
</dbReference>
<accession>A0A2S6GLB8</accession>
<comment type="similarity">
    <text evidence="1">Belongs to the short-chain dehydrogenases/reductases (SDR) family.</text>
</comment>
<dbReference type="InterPro" id="IPR036291">
    <property type="entry name" value="NAD(P)-bd_dom_sf"/>
</dbReference>
<dbReference type="PANTHER" id="PTHR43669:SF6">
    <property type="entry name" value="DECAPRENYLPHOSPHORYL-2-KETO-BETA-D-ERYTHRO-PENTOSE REDUCTASE"/>
    <property type="match status" value="1"/>
</dbReference>
<keyword evidence="4" id="KW-1185">Reference proteome</keyword>
<comment type="caution">
    <text evidence="3">The sequence shown here is derived from an EMBL/GenBank/DDBJ whole genome shotgun (WGS) entry which is preliminary data.</text>
</comment>
<organism evidence="3 4">
    <name type="scientific">Actinokineospora auranticolor</name>
    <dbReference type="NCBI Taxonomy" id="155976"/>
    <lineage>
        <taxon>Bacteria</taxon>
        <taxon>Bacillati</taxon>
        <taxon>Actinomycetota</taxon>
        <taxon>Actinomycetes</taxon>
        <taxon>Pseudonocardiales</taxon>
        <taxon>Pseudonocardiaceae</taxon>
        <taxon>Actinokineospora</taxon>
    </lineage>
</organism>
<evidence type="ECO:0000256" key="2">
    <source>
        <dbReference type="ARBA" id="ARBA00023002"/>
    </source>
</evidence>
<dbReference type="InterPro" id="IPR002347">
    <property type="entry name" value="SDR_fam"/>
</dbReference>
<evidence type="ECO:0000256" key="1">
    <source>
        <dbReference type="ARBA" id="ARBA00006484"/>
    </source>
</evidence>
<dbReference type="PRINTS" id="PR00081">
    <property type="entry name" value="GDHRDH"/>
</dbReference>
<evidence type="ECO:0000313" key="3">
    <source>
        <dbReference type="EMBL" id="PPK65941.1"/>
    </source>
</evidence>
<dbReference type="RefSeq" id="WP_104480907.1">
    <property type="nucleotide sequence ID" value="NZ_CP154825.1"/>
</dbReference>
<evidence type="ECO:0000313" key="4">
    <source>
        <dbReference type="Proteomes" id="UP000239203"/>
    </source>
</evidence>
<dbReference type="CDD" id="cd05233">
    <property type="entry name" value="SDR_c"/>
    <property type="match status" value="1"/>
</dbReference>
<name>A0A2S6GLB8_9PSEU</name>
<reference evidence="3 4" key="1">
    <citation type="submission" date="2018-02" db="EMBL/GenBank/DDBJ databases">
        <title>Genomic Encyclopedia of Archaeal and Bacterial Type Strains, Phase II (KMG-II): from individual species to whole genera.</title>
        <authorList>
            <person name="Goeker M."/>
        </authorList>
    </citation>
    <scope>NUCLEOTIDE SEQUENCE [LARGE SCALE GENOMIC DNA]</scope>
    <source>
        <strain evidence="3 4">YU 961-1</strain>
    </source>
</reference>
<sequence>MINAVGSPQSLLLLGGTSEIGLAIAENYASQAGSGSLAVTLAARPSERLDAAAERLRAAGATVRTLAFDARDLDSHPKVVAEAFADGDVDVTVLAFGLLGDAEQAWQEHAAGVELAQVNFTAPVSLGIALAERLRAQGHGSVIALSSVAGERVRRSNFVYGATKAGFDGFFLGLGEALRPEGINVTVVRPGFVRTKMTEGMKAAPMATTPEKVAEIAVAAVRHRRELVWAPGQWRLVMSVLRHIPRPIFRKLPI</sequence>
<keyword evidence="2" id="KW-0560">Oxidoreductase</keyword>
<dbReference type="AlphaFoldDB" id="A0A2S6GLB8"/>
<dbReference type="EMBL" id="PTIX01000012">
    <property type="protein sequence ID" value="PPK65941.1"/>
    <property type="molecule type" value="Genomic_DNA"/>
</dbReference>
<dbReference type="NCBIfam" id="NF005912">
    <property type="entry name" value="PRK07904.1"/>
    <property type="match status" value="1"/>
</dbReference>